<feature type="repeat" description="ANK" evidence="3">
    <location>
        <begin position="207"/>
        <end position="239"/>
    </location>
</feature>
<proteinExistence type="predicted"/>
<dbReference type="PANTHER" id="PTHR24171">
    <property type="entry name" value="ANKYRIN REPEAT DOMAIN-CONTAINING PROTEIN 39-RELATED"/>
    <property type="match status" value="1"/>
</dbReference>
<keyword evidence="5" id="KW-1185">Reference proteome</keyword>
<evidence type="ECO:0000313" key="4">
    <source>
        <dbReference type="EMBL" id="CRF33062.1"/>
    </source>
</evidence>
<feature type="repeat" description="ANK" evidence="3">
    <location>
        <begin position="240"/>
        <end position="267"/>
    </location>
</feature>
<dbReference type="OrthoDB" id="306846at2"/>
<dbReference type="InterPro" id="IPR036770">
    <property type="entry name" value="Ankyrin_rpt-contain_sf"/>
</dbReference>
<dbReference type="AlphaFoldDB" id="A0A0G4K6D6"/>
<dbReference type="PROSITE" id="PS50297">
    <property type="entry name" value="ANK_REP_REGION"/>
    <property type="match status" value="4"/>
</dbReference>
<organism evidence="4 5">
    <name type="scientific">Brachyspira suanatina</name>
    <dbReference type="NCBI Taxonomy" id="381802"/>
    <lineage>
        <taxon>Bacteria</taxon>
        <taxon>Pseudomonadati</taxon>
        <taxon>Spirochaetota</taxon>
        <taxon>Spirochaetia</taxon>
        <taxon>Brachyspirales</taxon>
        <taxon>Brachyspiraceae</taxon>
        <taxon>Brachyspira</taxon>
    </lineage>
</organism>
<dbReference type="EMBL" id="CVLB01000001">
    <property type="protein sequence ID" value="CRF33062.1"/>
    <property type="molecule type" value="Genomic_DNA"/>
</dbReference>
<dbReference type="SUPFAM" id="SSF48403">
    <property type="entry name" value="Ankyrin repeat"/>
    <property type="match status" value="1"/>
</dbReference>
<dbReference type="Pfam" id="PF12796">
    <property type="entry name" value="Ank_2"/>
    <property type="match status" value="2"/>
</dbReference>
<evidence type="ECO:0000256" key="1">
    <source>
        <dbReference type="ARBA" id="ARBA00022737"/>
    </source>
</evidence>
<sequence length="267" mass="30125">MKKIVLMAVLYTLFSFQSLYPELSKDEKEFVSYIANGNKEEVLDFLNNKKVNINLDIMDGATPLMLSIIYKQDEIAKLLIEKGADLNKKEKESGATPLILSIIYEQYEIAELLIEKGANVNIKDNSGFTALIHAIQREKTDLSKMLIEKKSDVNTKVSFKTDGLYLKDFTPLTFNVDTELAELLIKAGANVNTRLSIKDDSRNIQLENITPLMWVIFDYNTELAELFIESGADLNAKDKDGNTALYYAITKNNSKITKLISDKGGRF</sequence>
<feature type="repeat" description="ANK" evidence="3">
    <location>
        <begin position="93"/>
        <end position="125"/>
    </location>
</feature>
<dbReference type="Gene3D" id="1.25.40.20">
    <property type="entry name" value="Ankyrin repeat-containing domain"/>
    <property type="match status" value="2"/>
</dbReference>
<evidence type="ECO:0000256" key="2">
    <source>
        <dbReference type="ARBA" id="ARBA00023043"/>
    </source>
</evidence>
<feature type="repeat" description="ANK" evidence="3">
    <location>
        <begin position="126"/>
        <end position="158"/>
    </location>
</feature>
<name>A0A0G4K6D6_9SPIR</name>
<reference evidence="5" key="1">
    <citation type="submission" date="2015-04" db="EMBL/GenBank/DDBJ databases">
        <authorList>
            <person name="Mushtaq Mamoona"/>
        </authorList>
    </citation>
    <scope>NUCLEOTIDE SEQUENCE [LARGE SCALE GENOMIC DNA]</scope>
    <source>
        <strain evidence="5">AN4859/03</strain>
    </source>
</reference>
<keyword evidence="1" id="KW-0677">Repeat</keyword>
<gene>
    <name evidence="4" type="ORF">BRSU_1200</name>
</gene>
<evidence type="ECO:0000256" key="3">
    <source>
        <dbReference type="PROSITE-ProRule" id="PRU00023"/>
    </source>
</evidence>
<accession>A0A0G4K6D6</accession>
<dbReference type="Proteomes" id="UP000043763">
    <property type="component" value="Unassembled WGS sequence"/>
</dbReference>
<keyword evidence="2 3" id="KW-0040">ANK repeat</keyword>
<dbReference type="RefSeq" id="WP_048594352.1">
    <property type="nucleotide sequence ID" value="NZ_CVLB01000001.1"/>
</dbReference>
<dbReference type="SMART" id="SM00248">
    <property type="entry name" value="ANK"/>
    <property type="match status" value="7"/>
</dbReference>
<dbReference type="InterPro" id="IPR002110">
    <property type="entry name" value="Ankyrin_rpt"/>
</dbReference>
<dbReference type="PROSITE" id="PS50088">
    <property type="entry name" value="ANK_REPEAT"/>
    <property type="match status" value="5"/>
</dbReference>
<dbReference type="PANTHER" id="PTHR24171:SF9">
    <property type="entry name" value="ANKYRIN REPEAT DOMAIN-CONTAINING PROTEIN 39"/>
    <property type="match status" value="1"/>
</dbReference>
<protein>
    <submittedName>
        <fullName evidence="4">Ankyrin</fullName>
    </submittedName>
</protein>
<feature type="repeat" description="ANK" evidence="3">
    <location>
        <begin position="59"/>
        <end position="91"/>
    </location>
</feature>
<evidence type="ECO:0000313" key="5">
    <source>
        <dbReference type="Proteomes" id="UP000043763"/>
    </source>
</evidence>